<feature type="region of interest" description="Disordered" evidence="1">
    <location>
        <begin position="645"/>
        <end position="676"/>
    </location>
</feature>
<evidence type="ECO:0000256" key="1">
    <source>
        <dbReference type="SAM" id="MobiDB-lite"/>
    </source>
</evidence>
<accession>A0A4Y7RRN2</accession>
<feature type="compositionally biased region" description="Pro residues" evidence="1">
    <location>
        <begin position="164"/>
        <end position="181"/>
    </location>
</feature>
<dbReference type="AlphaFoldDB" id="A0A4Y7RRN2"/>
<keyword evidence="3" id="KW-1185">Reference proteome</keyword>
<feature type="region of interest" description="Disordered" evidence="1">
    <location>
        <begin position="270"/>
        <end position="292"/>
    </location>
</feature>
<proteinExistence type="predicted"/>
<feature type="region of interest" description="Disordered" evidence="1">
    <location>
        <begin position="336"/>
        <end position="391"/>
    </location>
</feature>
<feature type="compositionally biased region" description="Pro residues" evidence="1">
    <location>
        <begin position="114"/>
        <end position="151"/>
    </location>
</feature>
<evidence type="ECO:0000313" key="3">
    <source>
        <dbReference type="Proteomes" id="UP000298030"/>
    </source>
</evidence>
<dbReference type="OrthoDB" id="3062477at2759"/>
<dbReference type="Proteomes" id="UP000298030">
    <property type="component" value="Unassembled WGS sequence"/>
</dbReference>
<dbReference type="EMBL" id="QPFP01000457">
    <property type="protein sequence ID" value="TEB10927.1"/>
    <property type="molecule type" value="Genomic_DNA"/>
</dbReference>
<feature type="region of interest" description="Disordered" evidence="1">
    <location>
        <begin position="164"/>
        <end position="237"/>
    </location>
</feature>
<protein>
    <submittedName>
        <fullName evidence="2">Uncharacterized protein</fullName>
    </submittedName>
</protein>
<dbReference type="STRING" id="71717.A0A4Y7RRN2"/>
<evidence type="ECO:0000313" key="2">
    <source>
        <dbReference type="EMBL" id="TEB10927.1"/>
    </source>
</evidence>
<feature type="region of interest" description="Disordered" evidence="1">
    <location>
        <begin position="73"/>
        <end position="151"/>
    </location>
</feature>
<feature type="compositionally biased region" description="Acidic residues" evidence="1">
    <location>
        <begin position="655"/>
        <end position="676"/>
    </location>
</feature>
<feature type="compositionally biased region" description="Low complexity" evidence="1">
    <location>
        <begin position="223"/>
        <end position="235"/>
    </location>
</feature>
<feature type="compositionally biased region" description="Polar residues" evidence="1">
    <location>
        <begin position="182"/>
        <end position="206"/>
    </location>
</feature>
<sequence>MSALIYLELEGSLKTLPSTLEDIELSLANAKTYRGILELQRNACQAANEKVNARALTKRLEALTKNVKKLNLAKGRLAKKRPLPVGDSGVGTPSSKRARQGELSAEPQASSAQPPAPLAPPPGPPVQPLGPLVPPPTPLVQPPGSLIPPPAPLVQAPAPLVPPPAPLVQPPGPLVQPPVPTIQPSTMLTQPPASLAHSTTSITSPSLEAARRTPVPRSRSRASKNSGGSKSTTSSLHSIRSAITSAAAKLASPLKITICGGAQAFKKLVKPSKVGESASKSTQYADRADQNDIAFDNGVQKADMEEGGMEPEVDTFVAYLKGLGYKLLKPGQKLEKMDEGTDSSENGLSDSDDDGPKSTRTKKQGKGKVASRGDGGKRKKNPNKPAHLGERWELLDEDKKKALIERGKKAWNQYLKLNDPLNNDMRCWAHRAQCFLPQCASEKECMAASIFITANGRTVCHYHTVFDHESTVNDFAPATQKSKSAKVTGVHYSKHANSLEKPGYLKRDPPVKGVRRKATTNQKFTLSRVYDFFLHKNEDNEVYLHCGCSLRETLMDFFVWKHTTLYSQSTQVREGLARSMRPRDRVYLCDTLEFFGVRLENLYRWSNAGERVIASQRITNHIRIPTETKLQVVQEEKAHQRFLLQSKSRQMKSSEEEEEEEEEDEWSEEEDFEDGA</sequence>
<name>A0A4Y7RRN2_COPMI</name>
<gene>
    <name evidence="2" type="ORF">FA13DRAFT_1722148</name>
</gene>
<organism evidence="2 3">
    <name type="scientific">Coprinellus micaceus</name>
    <name type="common">Glistening ink-cap mushroom</name>
    <name type="synonym">Coprinus micaceus</name>
    <dbReference type="NCBI Taxonomy" id="71717"/>
    <lineage>
        <taxon>Eukaryota</taxon>
        <taxon>Fungi</taxon>
        <taxon>Dikarya</taxon>
        <taxon>Basidiomycota</taxon>
        <taxon>Agaricomycotina</taxon>
        <taxon>Agaricomycetes</taxon>
        <taxon>Agaricomycetidae</taxon>
        <taxon>Agaricales</taxon>
        <taxon>Agaricineae</taxon>
        <taxon>Psathyrellaceae</taxon>
        <taxon>Coprinellus</taxon>
    </lineage>
</organism>
<reference evidence="2 3" key="1">
    <citation type="journal article" date="2019" name="Nat. Ecol. Evol.">
        <title>Megaphylogeny resolves global patterns of mushroom evolution.</title>
        <authorList>
            <person name="Varga T."/>
            <person name="Krizsan K."/>
            <person name="Foldi C."/>
            <person name="Dima B."/>
            <person name="Sanchez-Garcia M."/>
            <person name="Sanchez-Ramirez S."/>
            <person name="Szollosi G.J."/>
            <person name="Szarkandi J.G."/>
            <person name="Papp V."/>
            <person name="Albert L."/>
            <person name="Andreopoulos W."/>
            <person name="Angelini C."/>
            <person name="Antonin V."/>
            <person name="Barry K.W."/>
            <person name="Bougher N.L."/>
            <person name="Buchanan P."/>
            <person name="Buyck B."/>
            <person name="Bense V."/>
            <person name="Catcheside P."/>
            <person name="Chovatia M."/>
            <person name="Cooper J."/>
            <person name="Damon W."/>
            <person name="Desjardin D."/>
            <person name="Finy P."/>
            <person name="Geml J."/>
            <person name="Haridas S."/>
            <person name="Hughes K."/>
            <person name="Justo A."/>
            <person name="Karasinski D."/>
            <person name="Kautmanova I."/>
            <person name="Kiss B."/>
            <person name="Kocsube S."/>
            <person name="Kotiranta H."/>
            <person name="LaButti K.M."/>
            <person name="Lechner B.E."/>
            <person name="Liimatainen K."/>
            <person name="Lipzen A."/>
            <person name="Lukacs Z."/>
            <person name="Mihaltcheva S."/>
            <person name="Morgado L.N."/>
            <person name="Niskanen T."/>
            <person name="Noordeloos M.E."/>
            <person name="Ohm R.A."/>
            <person name="Ortiz-Santana B."/>
            <person name="Ovrebo C."/>
            <person name="Racz N."/>
            <person name="Riley R."/>
            <person name="Savchenko A."/>
            <person name="Shiryaev A."/>
            <person name="Soop K."/>
            <person name="Spirin V."/>
            <person name="Szebenyi C."/>
            <person name="Tomsovsky M."/>
            <person name="Tulloss R.E."/>
            <person name="Uehling J."/>
            <person name="Grigoriev I.V."/>
            <person name="Vagvolgyi C."/>
            <person name="Papp T."/>
            <person name="Martin F.M."/>
            <person name="Miettinen O."/>
            <person name="Hibbett D.S."/>
            <person name="Nagy L.G."/>
        </authorList>
    </citation>
    <scope>NUCLEOTIDE SEQUENCE [LARGE SCALE GENOMIC DNA]</scope>
    <source>
        <strain evidence="2 3">FP101781</strain>
    </source>
</reference>
<comment type="caution">
    <text evidence="2">The sequence shown here is derived from an EMBL/GenBank/DDBJ whole genome shotgun (WGS) entry which is preliminary data.</text>
</comment>